<evidence type="ECO:0000313" key="3">
    <source>
        <dbReference type="Proteomes" id="UP001165124"/>
    </source>
</evidence>
<comment type="caution">
    <text evidence="2">The sequence shown here is derived from an EMBL/GenBank/DDBJ whole genome shotgun (WGS) entry which is preliminary data.</text>
</comment>
<gene>
    <name evidence="2" type="ORF">Arub01_50350</name>
</gene>
<evidence type="ECO:0008006" key="4">
    <source>
        <dbReference type="Google" id="ProtNLM"/>
    </source>
</evidence>
<accession>A0A9W6Q102</accession>
<dbReference type="GO" id="GO:0016787">
    <property type="term" value="F:hydrolase activity"/>
    <property type="evidence" value="ECO:0007669"/>
    <property type="project" value="UniProtKB-KW"/>
</dbReference>
<dbReference type="AlphaFoldDB" id="A0A9W6Q102"/>
<dbReference type="InterPro" id="IPR023365">
    <property type="entry name" value="Sortase_dom-sf"/>
</dbReference>
<keyword evidence="1" id="KW-0378">Hydrolase</keyword>
<proteinExistence type="predicted"/>
<dbReference type="EMBL" id="BSRZ01000017">
    <property type="protein sequence ID" value="GLW66791.1"/>
    <property type="molecule type" value="Genomic_DNA"/>
</dbReference>
<dbReference type="SUPFAM" id="SSF63817">
    <property type="entry name" value="Sortase"/>
    <property type="match status" value="1"/>
</dbReference>
<protein>
    <recommendedName>
        <fullName evidence="4">Class F sortase</fullName>
    </recommendedName>
</protein>
<dbReference type="Pfam" id="PF04203">
    <property type="entry name" value="Sortase"/>
    <property type="match status" value="1"/>
</dbReference>
<sequence length="206" mass="22449">MRGRDRGLLLAAGLAVIGAVAVGNGVRSNVSSARPYSDYGGPRVLWRIPDGPALPPSPPTRIEIPSVGVRARVMPVGRNRDGTVEVPPFEHSDVAGWYKHGPAPGARGPSVLLGHYDDTRGPAVFYRLHKVKPGAKVRVTRKDGRTAVFRVDAKEQVPKRRFPRERVYGAVRYAGLRLVTCGGAFNHRGRTYRDNVIVYAHLVGES</sequence>
<dbReference type="Gene3D" id="2.40.260.10">
    <property type="entry name" value="Sortase"/>
    <property type="match status" value="1"/>
</dbReference>
<reference evidence="2" key="1">
    <citation type="submission" date="2023-02" db="EMBL/GenBank/DDBJ databases">
        <title>Actinomadura rubrobrunea NBRC 14622.</title>
        <authorList>
            <person name="Ichikawa N."/>
            <person name="Sato H."/>
            <person name="Tonouchi N."/>
        </authorList>
    </citation>
    <scope>NUCLEOTIDE SEQUENCE</scope>
    <source>
        <strain evidence="2">NBRC 14622</strain>
    </source>
</reference>
<evidence type="ECO:0000256" key="1">
    <source>
        <dbReference type="ARBA" id="ARBA00022801"/>
    </source>
</evidence>
<dbReference type="NCBIfam" id="NF033748">
    <property type="entry name" value="class_F_sortase"/>
    <property type="match status" value="1"/>
</dbReference>
<dbReference type="Proteomes" id="UP001165124">
    <property type="component" value="Unassembled WGS sequence"/>
</dbReference>
<organism evidence="2 3">
    <name type="scientific">Actinomadura rubrobrunea</name>
    <dbReference type="NCBI Taxonomy" id="115335"/>
    <lineage>
        <taxon>Bacteria</taxon>
        <taxon>Bacillati</taxon>
        <taxon>Actinomycetota</taxon>
        <taxon>Actinomycetes</taxon>
        <taxon>Streptosporangiales</taxon>
        <taxon>Thermomonosporaceae</taxon>
        <taxon>Actinomadura</taxon>
    </lineage>
</organism>
<name>A0A9W6Q102_9ACTN</name>
<dbReference type="InterPro" id="IPR005754">
    <property type="entry name" value="Sortase"/>
</dbReference>
<dbReference type="CDD" id="cd05829">
    <property type="entry name" value="Sortase_F"/>
    <property type="match status" value="1"/>
</dbReference>
<evidence type="ECO:0000313" key="2">
    <source>
        <dbReference type="EMBL" id="GLW66791.1"/>
    </source>
</evidence>
<dbReference type="InterPro" id="IPR042001">
    <property type="entry name" value="Sortase_F"/>
</dbReference>
<keyword evidence="3" id="KW-1185">Reference proteome</keyword>